<dbReference type="Pfam" id="PF23410">
    <property type="entry name" value="Beta-prop_VPS8"/>
    <property type="match status" value="1"/>
</dbReference>
<proteinExistence type="predicted"/>
<dbReference type="Proteomes" id="UP000095283">
    <property type="component" value="Unplaced"/>
</dbReference>
<dbReference type="GO" id="GO:0034058">
    <property type="term" value="P:endosomal vesicle fusion"/>
    <property type="evidence" value="ECO:0007669"/>
    <property type="project" value="TreeGrafter"/>
</dbReference>
<name>A0A1I7WMM9_HETBA</name>
<accession>A0A1I7WMM9</accession>
<dbReference type="InterPro" id="IPR045111">
    <property type="entry name" value="Vps41/Vps8"/>
</dbReference>
<evidence type="ECO:0000313" key="2">
    <source>
        <dbReference type="WBParaSite" id="Hba_06342"/>
    </source>
</evidence>
<dbReference type="WBParaSite" id="Hba_06342">
    <property type="protein sequence ID" value="Hba_06342"/>
    <property type="gene ID" value="Hba_06342"/>
</dbReference>
<dbReference type="GO" id="GO:0005770">
    <property type="term" value="C:late endosome"/>
    <property type="evidence" value="ECO:0007669"/>
    <property type="project" value="TreeGrafter"/>
</dbReference>
<organism evidence="1 2">
    <name type="scientific">Heterorhabditis bacteriophora</name>
    <name type="common">Entomopathogenic nematode worm</name>
    <dbReference type="NCBI Taxonomy" id="37862"/>
    <lineage>
        <taxon>Eukaryota</taxon>
        <taxon>Metazoa</taxon>
        <taxon>Ecdysozoa</taxon>
        <taxon>Nematoda</taxon>
        <taxon>Chromadorea</taxon>
        <taxon>Rhabditida</taxon>
        <taxon>Rhabditina</taxon>
        <taxon>Rhabditomorpha</taxon>
        <taxon>Strongyloidea</taxon>
        <taxon>Heterorhabditidae</taxon>
        <taxon>Heterorhabditis</taxon>
    </lineage>
</organism>
<sequence length="1094" mass="122878">MSSVGLTEAEDWLDVGEVASLPFLSIDDVLNEVDHLDDSLSFLEDPEDNSVLGTSTSPSTCTSYHLDCAVRIKTLESITHQLLSLRGKGGTAHAVAESEGRIAIVTSRGMLLLFDRQVIHIIKLPNEMNEKVKFIHEKLLHHPLLFTFRADLNILYQVLSAHNGSVVSVLRECVQVGHGILQVLFLDNTRSLLALDSGGSVFEIRKQRSIAGKSNQHVRCVFSGCNGEVVHMRLLSHSLLAFLTVSKVLIVSVKFGGSVLCAFPLRNSAHWPPLIDVCEQVNYFPVSVKSLFFTIFLQNSSNDISICIGRGNRLSIFRLHTSCLSQKNRAASLLRIIILSTPIVNLHWITDNIIISLDRKGSCLIIDCNKGLVTRSTTPEVQLLFATSDYKGLATGGNVSAALRCLAECICYQSVCRQKRAVLVLAHDGLYEFGLLSGDEQFELFQSRNTSLFYCEFVLEREYFRPYMVIFGLSLISGTGLNYLFSTILLVFVPNIHTVQVYRCITSVKGKDGSASKENYPYLRFLLLFDAQQIGLLATELRKETVLVHFLLMVSQLVDNNHILAPVEIVDAVGIVRIKLHLLNLKFFIFQSVACLLRLTWQDPSAERSVVDILRSVPQLDRSAVLRMAQSPFRPRVCTLIYFDERRFIDLINCYILDNSSHEVFSAIRSIQQADLSPREFEDVTVFVRSIIPMVNSCAILQRLSQIDPVECAQILIDYFSDQLSVLRVESSNERSAYFPLINAAFQLRRDRLESFLSNDEDLDEYLFGIVFEGIVRRGGDGLSTSLKSILTYWLPLGSRTDFCLNIAAEAGCVEATIMLMESRQLINQAFELLFDQLQSNIGNDGMMVQWLDNMLSFCARHSSLAHGQGWLMQIFRCITQATVDNGSHGKYFIPCACFFMVVLIHTSYLDVDSRLQSLTARILESGSEHALELLQCLMEYPAFRDGLYRDYAPLINAILSACSFETSVIRDLLLCMEWEGASGLSSMSRQLCRRLEHTVDGKCINCGKGLQKSAYLFSCGHIMHMQCDDGNRSCSCLKGKPQNVQPSRKSFATEEIKWWRKTQAEKHETRDVFATWNKPLRLAPGTLDDGNTL</sequence>
<dbReference type="InterPro" id="IPR036322">
    <property type="entry name" value="WD40_repeat_dom_sf"/>
</dbReference>
<protein>
    <submittedName>
        <fullName evidence="2">Vps8 domain-containing protein</fullName>
    </submittedName>
</protein>
<dbReference type="PANTHER" id="PTHR12616:SF8">
    <property type="entry name" value="VACUOLAR PROTEIN SORTING-ASSOCIATED PROTEIN 8 HOMOLOG"/>
    <property type="match status" value="1"/>
</dbReference>
<reference evidence="2" key="1">
    <citation type="submission" date="2016-11" db="UniProtKB">
        <authorList>
            <consortium name="WormBaseParasite"/>
        </authorList>
    </citation>
    <scope>IDENTIFICATION</scope>
</reference>
<dbReference type="AlphaFoldDB" id="A0A1I7WMM9"/>
<dbReference type="GO" id="GO:0030897">
    <property type="term" value="C:HOPS complex"/>
    <property type="evidence" value="ECO:0007669"/>
    <property type="project" value="TreeGrafter"/>
</dbReference>
<dbReference type="SUPFAM" id="SSF50978">
    <property type="entry name" value="WD40 repeat-like"/>
    <property type="match status" value="1"/>
</dbReference>
<dbReference type="PANTHER" id="PTHR12616">
    <property type="entry name" value="VACUOLAR PROTEIN SORTING VPS41"/>
    <property type="match status" value="1"/>
</dbReference>
<keyword evidence="1" id="KW-1185">Reference proteome</keyword>
<dbReference type="GO" id="GO:0006623">
    <property type="term" value="P:protein targeting to vacuole"/>
    <property type="evidence" value="ECO:0007669"/>
    <property type="project" value="InterPro"/>
</dbReference>
<evidence type="ECO:0000313" key="1">
    <source>
        <dbReference type="Proteomes" id="UP000095283"/>
    </source>
</evidence>